<dbReference type="RefSeq" id="WP_167192746.1">
    <property type="nucleotide sequence ID" value="NZ_JAAORB010000001.1"/>
</dbReference>
<evidence type="ECO:0000259" key="1">
    <source>
        <dbReference type="Pfam" id="PF13480"/>
    </source>
</evidence>
<evidence type="ECO:0000313" key="2">
    <source>
        <dbReference type="EMBL" id="NHQ73066.1"/>
    </source>
</evidence>
<dbReference type="Proteomes" id="UP000639775">
    <property type="component" value="Unassembled WGS sequence"/>
</dbReference>
<dbReference type="AlphaFoldDB" id="A0A967EET3"/>
<evidence type="ECO:0000313" key="3">
    <source>
        <dbReference type="Proteomes" id="UP000639775"/>
    </source>
</evidence>
<dbReference type="SUPFAM" id="SSF55729">
    <property type="entry name" value="Acyl-CoA N-acyltransferases (Nat)"/>
    <property type="match status" value="1"/>
</dbReference>
<dbReference type="InterPro" id="IPR038740">
    <property type="entry name" value="BioF2-like_GNAT_dom"/>
</dbReference>
<keyword evidence="3" id="KW-1185">Reference proteome</keyword>
<dbReference type="InterPro" id="IPR050644">
    <property type="entry name" value="PG_Glycine_Bridge_Synth"/>
</dbReference>
<name>A0A967EET3_9RHOB</name>
<sequence>MQRLAFYDADRIIGQTQIVTRCLGPLRLNWLPRGPLWAARTDSAHHRAAVEALHGACRGQWLASPDTQRDADMLRALGYRALVTPPHVAELDLTQPENKRLAAQHGKWRNRLRRALDHADTGALRISSRAFDAARDTRLLQHEQAQRRARRYAALPAAFTHAWAATAPDAALIYLAQHDGQTVAFMMVLDHPPSASYHIGWTSAQGRSLMAHHLLLWYAANACSARGIIRLDLGAVDTHTTRGLARFKIGTGAHIRPLGPTMIRLRL</sequence>
<dbReference type="InterPro" id="IPR016181">
    <property type="entry name" value="Acyl_CoA_acyltransferase"/>
</dbReference>
<gene>
    <name evidence="2" type="ORF">HAT86_01125</name>
</gene>
<organism evidence="2 3">
    <name type="scientific">Roseovarius gahaiensis</name>
    <dbReference type="NCBI Taxonomy" id="2716691"/>
    <lineage>
        <taxon>Bacteria</taxon>
        <taxon>Pseudomonadati</taxon>
        <taxon>Pseudomonadota</taxon>
        <taxon>Alphaproteobacteria</taxon>
        <taxon>Rhodobacterales</taxon>
        <taxon>Roseobacteraceae</taxon>
        <taxon>Roseovarius</taxon>
    </lineage>
</organism>
<dbReference type="Pfam" id="PF13480">
    <property type="entry name" value="Acetyltransf_6"/>
    <property type="match status" value="1"/>
</dbReference>
<reference evidence="2" key="1">
    <citation type="submission" date="2020-03" db="EMBL/GenBank/DDBJ databases">
        <title>Roseovarius gahaiensis sp. nov., isolated from Gahai Saline Lake, China.</title>
        <authorList>
            <person name="Sun X."/>
        </authorList>
    </citation>
    <scope>NUCLEOTIDE SEQUENCE</scope>
    <source>
        <strain evidence="2">GH877</strain>
    </source>
</reference>
<dbReference type="Gene3D" id="3.40.630.30">
    <property type="match status" value="1"/>
</dbReference>
<proteinExistence type="predicted"/>
<protein>
    <submittedName>
        <fullName evidence="2">GNAT family N-acetyltransferase</fullName>
    </submittedName>
</protein>
<feature type="domain" description="BioF2-like acetyltransferase" evidence="1">
    <location>
        <begin position="107"/>
        <end position="237"/>
    </location>
</feature>
<dbReference type="EMBL" id="JAAORB010000001">
    <property type="protein sequence ID" value="NHQ73066.1"/>
    <property type="molecule type" value="Genomic_DNA"/>
</dbReference>
<dbReference type="PANTHER" id="PTHR36174">
    <property type="entry name" value="LIPID II:GLYCINE GLYCYLTRANSFERASE"/>
    <property type="match status" value="1"/>
</dbReference>
<accession>A0A967EET3</accession>
<comment type="caution">
    <text evidence="2">The sequence shown here is derived from an EMBL/GenBank/DDBJ whole genome shotgun (WGS) entry which is preliminary data.</text>
</comment>
<dbReference type="PANTHER" id="PTHR36174:SF1">
    <property type="entry name" value="LIPID II:GLYCINE GLYCYLTRANSFERASE"/>
    <property type="match status" value="1"/>
</dbReference>